<gene>
    <name evidence="1" type="ORF">WG929_14400</name>
</gene>
<organism evidence="1 2">
    <name type="scientific">Oceanobacter antarcticus</name>
    <dbReference type="NCBI Taxonomy" id="3133425"/>
    <lineage>
        <taxon>Bacteria</taxon>
        <taxon>Pseudomonadati</taxon>
        <taxon>Pseudomonadota</taxon>
        <taxon>Gammaproteobacteria</taxon>
        <taxon>Oceanospirillales</taxon>
        <taxon>Oceanospirillaceae</taxon>
        <taxon>Oceanobacter</taxon>
    </lineage>
</organism>
<sequence length="92" mass="10324">MSTITRQEFFDEYRPITNVFNQQADYNGCLMAANGQEYQRVLLIMQESPECVWTCLEGSDGLPVLNNGFTALNSKGYVVTEEAAEMFVEVVG</sequence>
<dbReference type="RefSeq" id="WP_416206626.1">
    <property type="nucleotide sequence ID" value="NZ_JBBKTX010000018.1"/>
</dbReference>
<reference evidence="1 2" key="1">
    <citation type="submission" date="2024-03" db="EMBL/GenBank/DDBJ databases">
        <title>High-quality draft genome sequence of Oceanobacter sp. wDCs-4.</title>
        <authorList>
            <person name="Dong C."/>
        </authorList>
    </citation>
    <scope>NUCLEOTIDE SEQUENCE [LARGE SCALE GENOMIC DNA]</scope>
    <source>
        <strain evidence="2">wDCs-4</strain>
    </source>
</reference>
<evidence type="ECO:0000313" key="1">
    <source>
        <dbReference type="EMBL" id="MFK4753603.1"/>
    </source>
</evidence>
<protein>
    <submittedName>
        <fullName evidence="1">Uncharacterized protein</fullName>
    </submittedName>
</protein>
<dbReference type="EMBL" id="JBBKTX010000018">
    <property type="protein sequence ID" value="MFK4753603.1"/>
    <property type="molecule type" value="Genomic_DNA"/>
</dbReference>
<keyword evidence="2" id="KW-1185">Reference proteome</keyword>
<accession>A0ABW8NKV2</accession>
<evidence type="ECO:0000313" key="2">
    <source>
        <dbReference type="Proteomes" id="UP001620597"/>
    </source>
</evidence>
<proteinExistence type="predicted"/>
<comment type="caution">
    <text evidence="1">The sequence shown here is derived from an EMBL/GenBank/DDBJ whole genome shotgun (WGS) entry which is preliminary data.</text>
</comment>
<dbReference type="Proteomes" id="UP001620597">
    <property type="component" value="Unassembled WGS sequence"/>
</dbReference>
<name>A0ABW8NKV2_9GAMM</name>